<proteinExistence type="predicted"/>
<evidence type="ECO:0000313" key="1">
    <source>
        <dbReference type="EMBL" id="KAH3791709.1"/>
    </source>
</evidence>
<comment type="caution">
    <text evidence="1">The sequence shown here is derived from an EMBL/GenBank/DDBJ whole genome shotgun (WGS) entry which is preliminary data.</text>
</comment>
<protein>
    <submittedName>
        <fullName evidence="1">Uncharacterized protein</fullName>
    </submittedName>
</protein>
<accession>A0A9D4F3I3</accession>
<dbReference type="AlphaFoldDB" id="A0A9D4F3I3"/>
<reference evidence="1" key="2">
    <citation type="submission" date="2020-11" db="EMBL/GenBank/DDBJ databases">
        <authorList>
            <person name="McCartney M.A."/>
            <person name="Auch B."/>
            <person name="Kono T."/>
            <person name="Mallez S."/>
            <person name="Becker A."/>
            <person name="Gohl D.M."/>
            <person name="Silverstein K.A.T."/>
            <person name="Koren S."/>
            <person name="Bechman K.B."/>
            <person name="Herman A."/>
            <person name="Abrahante J.E."/>
            <person name="Garbe J."/>
        </authorList>
    </citation>
    <scope>NUCLEOTIDE SEQUENCE</scope>
    <source>
        <strain evidence="1">Duluth1</strain>
        <tissue evidence="1">Whole animal</tissue>
    </source>
</reference>
<name>A0A9D4F3I3_DREPO</name>
<dbReference type="EMBL" id="JAIWYP010000007">
    <property type="protein sequence ID" value="KAH3791709.1"/>
    <property type="molecule type" value="Genomic_DNA"/>
</dbReference>
<reference evidence="1" key="1">
    <citation type="journal article" date="2019" name="bioRxiv">
        <title>The Genome of the Zebra Mussel, Dreissena polymorpha: A Resource for Invasive Species Research.</title>
        <authorList>
            <person name="McCartney M.A."/>
            <person name="Auch B."/>
            <person name="Kono T."/>
            <person name="Mallez S."/>
            <person name="Zhang Y."/>
            <person name="Obille A."/>
            <person name="Becker A."/>
            <person name="Abrahante J.E."/>
            <person name="Garbe J."/>
            <person name="Badalamenti J.P."/>
            <person name="Herman A."/>
            <person name="Mangelson H."/>
            <person name="Liachko I."/>
            <person name="Sullivan S."/>
            <person name="Sone E.D."/>
            <person name="Koren S."/>
            <person name="Silverstein K.A.T."/>
            <person name="Beckman K.B."/>
            <person name="Gohl D.M."/>
        </authorList>
    </citation>
    <scope>NUCLEOTIDE SEQUENCE</scope>
    <source>
        <strain evidence="1">Duluth1</strain>
        <tissue evidence="1">Whole animal</tissue>
    </source>
</reference>
<sequence length="53" mass="5630">MSTAILIESLNGVKKKDHTWGNWPAVGGPLKSGAQGWCIVSLVLNPALTMKPL</sequence>
<dbReference type="Proteomes" id="UP000828390">
    <property type="component" value="Unassembled WGS sequence"/>
</dbReference>
<gene>
    <name evidence="1" type="ORF">DPMN_145198</name>
</gene>
<keyword evidence="2" id="KW-1185">Reference proteome</keyword>
<evidence type="ECO:0000313" key="2">
    <source>
        <dbReference type="Proteomes" id="UP000828390"/>
    </source>
</evidence>
<organism evidence="1 2">
    <name type="scientific">Dreissena polymorpha</name>
    <name type="common">Zebra mussel</name>
    <name type="synonym">Mytilus polymorpha</name>
    <dbReference type="NCBI Taxonomy" id="45954"/>
    <lineage>
        <taxon>Eukaryota</taxon>
        <taxon>Metazoa</taxon>
        <taxon>Spiralia</taxon>
        <taxon>Lophotrochozoa</taxon>
        <taxon>Mollusca</taxon>
        <taxon>Bivalvia</taxon>
        <taxon>Autobranchia</taxon>
        <taxon>Heteroconchia</taxon>
        <taxon>Euheterodonta</taxon>
        <taxon>Imparidentia</taxon>
        <taxon>Neoheterodontei</taxon>
        <taxon>Myida</taxon>
        <taxon>Dreissenoidea</taxon>
        <taxon>Dreissenidae</taxon>
        <taxon>Dreissena</taxon>
    </lineage>
</organism>